<keyword evidence="11" id="KW-0969">Cilium</keyword>
<keyword evidence="7" id="KW-1005">Bacterial flagellum biogenesis</keyword>
<dbReference type="Pfam" id="PF02050">
    <property type="entry name" value="FliJ"/>
    <property type="match status" value="1"/>
</dbReference>
<dbReference type="InterPro" id="IPR052570">
    <property type="entry name" value="FliJ"/>
</dbReference>
<keyword evidence="11" id="KW-0966">Cell projection</keyword>
<dbReference type="GO" id="GO:0044781">
    <property type="term" value="P:bacterial-type flagellum organization"/>
    <property type="evidence" value="ECO:0007669"/>
    <property type="project" value="UniProtKB-KW"/>
</dbReference>
<keyword evidence="11" id="KW-0282">Flagellum</keyword>
<dbReference type="PANTHER" id="PTHR38786">
    <property type="entry name" value="FLAGELLAR FLIJ PROTEIN"/>
    <property type="match status" value="1"/>
</dbReference>
<dbReference type="GO" id="GO:0006935">
    <property type="term" value="P:chemotaxis"/>
    <property type="evidence" value="ECO:0007669"/>
    <property type="project" value="UniProtKB-KW"/>
</dbReference>
<evidence type="ECO:0000313" key="12">
    <source>
        <dbReference type="Proteomes" id="UP000029558"/>
    </source>
</evidence>
<dbReference type="OrthoDB" id="5616269at2"/>
<evidence type="ECO:0000256" key="5">
    <source>
        <dbReference type="ARBA" id="ARBA00022475"/>
    </source>
</evidence>
<dbReference type="NCBIfam" id="TIGR02473">
    <property type="entry name" value="flagell_FliJ"/>
    <property type="match status" value="1"/>
</dbReference>
<evidence type="ECO:0000256" key="4">
    <source>
        <dbReference type="ARBA" id="ARBA00022448"/>
    </source>
</evidence>
<evidence type="ECO:0000256" key="8">
    <source>
        <dbReference type="ARBA" id="ARBA00022927"/>
    </source>
</evidence>
<dbReference type="AlphaFoldDB" id="A0A1L6TGQ9"/>
<dbReference type="InterPro" id="IPR012823">
    <property type="entry name" value="Flagell_FliJ"/>
</dbReference>
<comment type="similarity">
    <text evidence="2">Belongs to the FliJ family.</text>
</comment>
<dbReference type="RefSeq" id="WP_017378329.1">
    <property type="nucleotide sequence ID" value="NZ_CP012508.1"/>
</dbReference>
<keyword evidence="9" id="KW-0472">Membrane</keyword>
<protein>
    <recommendedName>
        <fullName evidence="3">Flagellar FliJ protein</fullName>
    </recommendedName>
</protein>
<evidence type="ECO:0000256" key="3">
    <source>
        <dbReference type="ARBA" id="ARBA00020392"/>
    </source>
</evidence>
<evidence type="ECO:0000256" key="2">
    <source>
        <dbReference type="ARBA" id="ARBA00010004"/>
    </source>
</evidence>
<gene>
    <name evidence="11" type="primary">fliJ</name>
    <name evidence="11" type="ORF">KU39_397</name>
</gene>
<organism evidence="11 12">
    <name type="scientific">Piscirickettsia salmonis</name>
    <dbReference type="NCBI Taxonomy" id="1238"/>
    <lineage>
        <taxon>Bacteria</taxon>
        <taxon>Pseudomonadati</taxon>
        <taxon>Pseudomonadota</taxon>
        <taxon>Gammaproteobacteria</taxon>
        <taxon>Thiotrichales</taxon>
        <taxon>Piscirickettsiaceae</taxon>
        <taxon>Piscirickettsia</taxon>
    </lineage>
</organism>
<dbReference type="PANTHER" id="PTHR38786:SF1">
    <property type="entry name" value="FLAGELLAR FLIJ PROTEIN"/>
    <property type="match status" value="1"/>
</dbReference>
<dbReference type="GO" id="GO:0071973">
    <property type="term" value="P:bacterial-type flagellum-dependent cell motility"/>
    <property type="evidence" value="ECO:0007669"/>
    <property type="project" value="InterPro"/>
</dbReference>
<dbReference type="Gene3D" id="1.10.287.1700">
    <property type="match status" value="1"/>
</dbReference>
<dbReference type="GO" id="GO:0015031">
    <property type="term" value="P:protein transport"/>
    <property type="evidence" value="ECO:0007669"/>
    <property type="project" value="UniProtKB-KW"/>
</dbReference>
<dbReference type="GO" id="GO:0009288">
    <property type="term" value="C:bacterial-type flagellum"/>
    <property type="evidence" value="ECO:0007669"/>
    <property type="project" value="InterPro"/>
</dbReference>
<keyword evidence="4" id="KW-0813">Transport</keyword>
<keyword evidence="5" id="KW-1003">Cell membrane</keyword>
<evidence type="ECO:0000256" key="6">
    <source>
        <dbReference type="ARBA" id="ARBA00022500"/>
    </source>
</evidence>
<accession>A0A1L6TGQ9</accession>
<evidence type="ECO:0000313" key="11">
    <source>
        <dbReference type="EMBL" id="ALB21581.1"/>
    </source>
</evidence>
<comment type="subcellular location">
    <subcellularLocation>
        <location evidence="1">Cell membrane</location>
        <topology evidence="1">Peripheral membrane protein</topology>
        <orientation evidence="1">Cytoplasmic side</orientation>
    </subcellularLocation>
</comment>
<dbReference type="InterPro" id="IPR053716">
    <property type="entry name" value="Flag_assembly_chemotaxis_eff"/>
</dbReference>
<evidence type="ECO:0000256" key="7">
    <source>
        <dbReference type="ARBA" id="ARBA00022795"/>
    </source>
</evidence>
<evidence type="ECO:0000256" key="10">
    <source>
        <dbReference type="ARBA" id="ARBA00023225"/>
    </source>
</evidence>
<proteinExistence type="inferred from homology"/>
<dbReference type="Proteomes" id="UP000029558">
    <property type="component" value="Chromosome"/>
</dbReference>
<evidence type="ECO:0000256" key="1">
    <source>
        <dbReference type="ARBA" id="ARBA00004413"/>
    </source>
</evidence>
<name>A0A1L6TGQ9_PISSA</name>
<dbReference type="GO" id="GO:0005886">
    <property type="term" value="C:plasma membrane"/>
    <property type="evidence" value="ECO:0007669"/>
    <property type="project" value="UniProtKB-SubCell"/>
</dbReference>
<keyword evidence="10" id="KW-1006">Bacterial flagellum protein export</keyword>
<keyword evidence="8" id="KW-0653">Protein transport</keyword>
<reference evidence="11 12" key="1">
    <citation type="journal article" date="2014" name="Genome Announc.">
        <title>Comparative Genome Analysis of Two Isolates of the Fish Pathogen Piscirickettsia salmonis from Different Hosts Reveals Major Differences in Virulence-Associated Secretion Systems.</title>
        <authorList>
            <person name="Bohle H."/>
            <person name="Henriquez P."/>
            <person name="Grothusen H."/>
            <person name="Navas E."/>
            <person name="Sandoval A."/>
            <person name="Bustamante F."/>
            <person name="Bustos P."/>
            <person name="Mancilla M."/>
        </authorList>
    </citation>
    <scope>NUCLEOTIDE SEQUENCE [LARGE SCALE GENOMIC DNA]</scope>
    <source>
        <strain evidence="12">B1-32597</strain>
    </source>
</reference>
<dbReference type="EMBL" id="CP012508">
    <property type="protein sequence ID" value="ALB21581.1"/>
    <property type="molecule type" value="Genomic_DNA"/>
</dbReference>
<evidence type="ECO:0000256" key="9">
    <source>
        <dbReference type="ARBA" id="ARBA00023136"/>
    </source>
</evidence>
<keyword evidence="6" id="KW-0145">Chemotaxis</keyword>
<sequence>MKRSQRLVNIIKIAEYQERKLAKQLAASRNTLKQYQEQLAMLDLYLNDYLKKLSAIKKNNQEVTISKLTIYHDFIQTIEQGIQRQQHFIADASIVIQRHEQEWRKARAKVESFKHLQQKFKNAEDRELDRQEQRMIDDYVNRPR</sequence>